<name>A0AAD7QWF9_9ASCO</name>
<reference evidence="3" key="1">
    <citation type="submission" date="2023-03" db="EMBL/GenBank/DDBJ databases">
        <title>Near-Complete genome sequence of Lipomyces tetrasporous NRRL Y-64009, an oleaginous yeast capable of growing on lignocellulosic hydrolysates.</title>
        <authorList>
            <consortium name="Lawrence Berkeley National Laboratory"/>
            <person name="Jagtap S.S."/>
            <person name="Liu J.-J."/>
            <person name="Walukiewicz H.E."/>
            <person name="Pangilinan J."/>
            <person name="Lipzen A."/>
            <person name="Ahrendt S."/>
            <person name="Koriabine M."/>
            <person name="Cobaugh K."/>
            <person name="Salamov A."/>
            <person name="Yoshinaga Y."/>
            <person name="Ng V."/>
            <person name="Daum C."/>
            <person name="Grigoriev I.V."/>
            <person name="Slininger P.J."/>
            <person name="Dien B.S."/>
            <person name="Jin Y.-S."/>
            <person name="Rao C.V."/>
        </authorList>
    </citation>
    <scope>NUCLEOTIDE SEQUENCE</scope>
    <source>
        <strain evidence="3">NRRL Y-64009</strain>
    </source>
</reference>
<dbReference type="Pfam" id="PF15404">
    <property type="entry name" value="PH_4"/>
    <property type="match status" value="1"/>
</dbReference>
<protein>
    <submittedName>
        <fullName evidence="3">Pleckstrin homology domain-containing protein</fullName>
    </submittedName>
</protein>
<dbReference type="PANTHER" id="PTHR28076">
    <property type="entry name" value="SPORULATION-SPECIFIC PROTEIN 71"/>
    <property type="match status" value="1"/>
</dbReference>
<dbReference type="InterPro" id="IPR040345">
    <property type="entry name" value="Mug56/Spo71"/>
</dbReference>
<dbReference type="Pfam" id="PF15407">
    <property type="entry name" value="Spo7_2_N"/>
    <property type="match status" value="1"/>
</dbReference>
<dbReference type="GO" id="GO:0005628">
    <property type="term" value="C:prospore membrane"/>
    <property type="evidence" value="ECO:0007669"/>
    <property type="project" value="TreeGrafter"/>
</dbReference>
<accession>A0AAD7QWF9</accession>
<dbReference type="SMART" id="SM00233">
    <property type="entry name" value="PH"/>
    <property type="match status" value="2"/>
</dbReference>
<evidence type="ECO:0000313" key="4">
    <source>
        <dbReference type="Proteomes" id="UP001217417"/>
    </source>
</evidence>
<dbReference type="SMART" id="SM01316">
    <property type="entry name" value="Spo7_2_N"/>
    <property type="match status" value="1"/>
</dbReference>
<evidence type="ECO:0000313" key="3">
    <source>
        <dbReference type="EMBL" id="KAJ8102733.1"/>
    </source>
</evidence>
<feature type="region of interest" description="Disordered" evidence="1">
    <location>
        <begin position="374"/>
        <end position="413"/>
    </location>
</feature>
<feature type="compositionally biased region" description="Pro residues" evidence="1">
    <location>
        <begin position="79"/>
        <end position="88"/>
    </location>
</feature>
<feature type="region of interest" description="Disordered" evidence="1">
    <location>
        <begin position="286"/>
        <end position="320"/>
    </location>
</feature>
<dbReference type="PROSITE" id="PS50003">
    <property type="entry name" value="PH_DOMAIN"/>
    <property type="match status" value="1"/>
</dbReference>
<dbReference type="InterPro" id="IPR057379">
    <property type="entry name" value="PH_SPO71"/>
</dbReference>
<dbReference type="InterPro" id="IPR039486">
    <property type="entry name" value="Mug56/Spo71_PH"/>
</dbReference>
<dbReference type="Proteomes" id="UP001217417">
    <property type="component" value="Unassembled WGS sequence"/>
</dbReference>
<dbReference type="InterPro" id="IPR001849">
    <property type="entry name" value="PH_domain"/>
</dbReference>
<feature type="region of interest" description="Disordered" evidence="1">
    <location>
        <begin position="73"/>
        <end position="95"/>
    </location>
</feature>
<proteinExistence type="predicted"/>
<comment type="caution">
    <text evidence="3">The sequence shown here is derived from an EMBL/GenBank/DDBJ whole genome shotgun (WGS) entry which is preliminary data.</text>
</comment>
<feature type="region of interest" description="Disordered" evidence="1">
    <location>
        <begin position="897"/>
        <end position="916"/>
    </location>
</feature>
<dbReference type="GeneID" id="80886359"/>
<dbReference type="InterPro" id="IPR029217">
    <property type="entry name" value="Spo7_2_N"/>
</dbReference>
<sequence length="1221" mass="136802">MAITADQAYFNGSPEDYPFTAYRLSHSKASHIHSTSRVVLIGPIPSDWLRRYQKIWLARVARSSDQEFKAAWSSVFPDSDPPPPPPAPSVNVTAPPSLRRDSLVLENSGGIISSSLKATPPIAISSSPHQSSHFGGQKSPSKRNSYYASSPRSGEALSVPKLRDIPVPGPSGSLDSRKGQYKATSTPSVLGSRSSSNVESQLQAAAQATPSQSRYLSEPSRIGSPTPFTRYNEGTPFVEVGTSRGRSIRRFNSSGGSGRPSSAFAPSSYTSTQSFATARGSVSVSTVRSQSHRVLSPPSSSTFSRRSRSQDSDASTIRPIRTIPTPVATSISTESLARSNDLAMGITPHFHNVPRNAARSSLVTILQRDNEVRRLRGASRGSQTTSDADSVAERGLRSSGIEDEDHLSHDSDSGSLRQLEFNFLPERRMDNRDDVYDVVVDGDSVLGAVGADLVNGDNGEVAEYQLQRGQVVKIDRVLVGIKSAKVRTLPSDFNESDHVHLNVVERAREYIAVARYLGEEQAPFILQLYKTLTVPAIVTGGTSTSIAYTIPLNRKIVNINLFSSLDKSLALWKATNDNAKGDPKTTLYIMRFRAPSTSIAWYGFVRSVLGGKVVKDLIVQVPDLEASLRIAIPWEEIRKHNLRRLAETRRRDNSLGELERTHESYDEAMPVTRIADYAISTALDILERVPAYRDTVTYWREHERLGLAWRRYDRIEWLHDVNEQHMYAAWALRKTHELELRPKVHYPTLAPSPNTLAQSLAEPPPIEGFLIRLTQHSGNSTHYGRLYYKQFYFMCHDNMLVFCKPHHATPPAFEKPFSLTDSAGSRTFIHEFTPYPIKDGQIEWLDSSRVRDPHKLKELDEIALSEMYRRLYQMLTSAGFIDLCDVSEVRPVQRDPMVDSQIGAGDGVNFNRSGRNDRTNYEDGTVSEFDDDRVFELVLKSGLVVRLQSFNKTTRDEWIKRLDELRIYWRTRRDADARALTALKADNLAQLHIDEEMESQIGESASKWEALRGVADPQIYNVCPLGFCRSITMEGQLFFKVRKHATFTMNYIIICHGHLIIYEEQSRSASGVEVPKIYRKKRDMIPLKECYVYSGILTEADLVSQNNSFSVSAAPGMYSLPRIYSDGTTASDDEFSRCFVLWRANSVSSLAPKDAIKSFKSQHKKNSESDRFYRVGKMGTAGRALMFMARSRMEKDLWVSVLTDEIGRIQEKCITHHVVRS</sequence>
<dbReference type="SUPFAM" id="SSF50729">
    <property type="entry name" value="PH domain-like"/>
    <property type="match status" value="2"/>
</dbReference>
<keyword evidence="4" id="KW-1185">Reference proteome</keyword>
<dbReference type="RefSeq" id="XP_056046183.1">
    <property type="nucleotide sequence ID" value="XM_056191193.1"/>
</dbReference>
<dbReference type="Pfam" id="PF23207">
    <property type="entry name" value="PH_SPO71"/>
    <property type="match status" value="1"/>
</dbReference>
<gene>
    <name evidence="3" type="ORF">POJ06DRAFT_54667</name>
</gene>
<dbReference type="GO" id="GO:1902657">
    <property type="term" value="P:protein localization to prospore membrane"/>
    <property type="evidence" value="ECO:0007669"/>
    <property type="project" value="InterPro"/>
</dbReference>
<dbReference type="AlphaFoldDB" id="A0AAD7QWF9"/>
<feature type="compositionally biased region" description="Polar residues" evidence="1">
    <location>
        <begin position="124"/>
        <end position="152"/>
    </location>
</feature>
<evidence type="ECO:0000259" key="2">
    <source>
        <dbReference type="PROSITE" id="PS50003"/>
    </source>
</evidence>
<feature type="domain" description="PH" evidence="2">
    <location>
        <begin position="1030"/>
        <end position="1207"/>
    </location>
</feature>
<dbReference type="PANTHER" id="PTHR28076:SF1">
    <property type="entry name" value="PROSPORE MEMBRANE ADAPTER PROTEIN SPO71"/>
    <property type="match status" value="1"/>
</dbReference>
<dbReference type="EMBL" id="JARPMG010000002">
    <property type="protein sequence ID" value="KAJ8102733.1"/>
    <property type="molecule type" value="Genomic_DNA"/>
</dbReference>
<feature type="region of interest" description="Disordered" evidence="1">
    <location>
        <begin position="122"/>
        <end position="268"/>
    </location>
</feature>
<evidence type="ECO:0000256" key="1">
    <source>
        <dbReference type="SAM" id="MobiDB-lite"/>
    </source>
</evidence>
<feature type="compositionally biased region" description="Polar residues" evidence="1">
    <location>
        <begin position="182"/>
        <end position="215"/>
    </location>
</feature>
<organism evidence="3 4">
    <name type="scientific">Lipomyces tetrasporus</name>
    <dbReference type="NCBI Taxonomy" id="54092"/>
    <lineage>
        <taxon>Eukaryota</taxon>
        <taxon>Fungi</taxon>
        <taxon>Dikarya</taxon>
        <taxon>Ascomycota</taxon>
        <taxon>Saccharomycotina</taxon>
        <taxon>Lipomycetes</taxon>
        <taxon>Lipomycetales</taxon>
        <taxon>Lipomycetaceae</taxon>
        <taxon>Lipomyces</taxon>
    </lineage>
</organism>